<proteinExistence type="predicted"/>
<evidence type="ECO:0000313" key="1">
    <source>
        <dbReference type="EMBL" id="KAH7993098.1"/>
    </source>
</evidence>
<dbReference type="Proteomes" id="UP000827872">
    <property type="component" value="Linkage Group LG03"/>
</dbReference>
<name>A0ACB8EL11_9SAUR</name>
<keyword evidence="2" id="KW-1185">Reference proteome</keyword>
<accession>A0ACB8EL11</accession>
<sequence length="249" mass="27959">MLYQAPKTGARVIAKKSTPSGHAEARNHGSPTKDPTGGAISREEPEGIEQHLGRRTPEQMVPPVSNVPLASLQTPLSSPSGPSKAKKLKNSQEKLKVPKESLEREAIVCHPDLQKPLDSGLGDLPDEFFEVTVDDVRKRLAQLRNERKRLEEAPLMTQAQREAQMKEKLERYSKVVLRVYFPDRHILQGFFHPSETIGALKSFVKSHLADPEMTFYLFIAPPRSILSDDNLTLFQGLNIYQSAFLLKQE</sequence>
<protein>
    <submittedName>
        <fullName evidence="1">Uncharacterized protein</fullName>
    </submittedName>
</protein>
<reference evidence="1" key="1">
    <citation type="submission" date="2021-08" db="EMBL/GenBank/DDBJ databases">
        <title>The first chromosome-level gecko genome reveals the dynamic sex chromosomes of Neotropical dwarf geckos (Sphaerodactylidae: Sphaerodactylus).</title>
        <authorList>
            <person name="Pinto B.J."/>
            <person name="Keating S.E."/>
            <person name="Gamble T."/>
        </authorList>
    </citation>
    <scope>NUCLEOTIDE SEQUENCE</scope>
    <source>
        <strain evidence="1">TG3544</strain>
    </source>
</reference>
<organism evidence="1 2">
    <name type="scientific">Sphaerodactylus townsendi</name>
    <dbReference type="NCBI Taxonomy" id="933632"/>
    <lineage>
        <taxon>Eukaryota</taxon>
        <taxon>Metazoa</taxon>
        <taxon>Chordata</taxon>
        <taxon>Craniata</taxon>
        <taxon>Vertebrata</taxon>
        <taxon>Euteleostomi</taxon>
        <taxon>Lepidosauria</taxon>
        <taxon>Squamata</taxon>
        <taxon>Bifurcata</taxon>
        <taxon>Gekkota</taxon>
        <taxon>Sphaerodactylidae</taxon>
        <taxon>Sphaerodactylus</taxon>
    </lineage>
</organism>
<dbReference type="EMBL" id="CM037616">
    <property type="protein sequence ID" value="KAH7993098.1"/>
    <property type="molecule type" value="Genomic_DNA"/>
</dbReference>
<gene>
    <name evidence="1" type="ORF">K3G42_029158</name>
</gene>
<evidence type="ECO:0000313" key="2">
    <source>
        <dbReference type="Proteomes" id="UP000827872"/>
    </source>
</evidence>
<comment type="caution">
    <text evidence="1">The sequence shown here is derived from an EMBL/GenBank/DDBJ whole genome shotgun (WGS) entry which is preliminary data.</text>
</comment>